<dbReference type="EMBL" id="JBHSPU010000013">
    <property type="protein sequence ID" value="MFC5914450.1"/>
    <property type="molecule type" value="Genomic_DNA"/>
</dbReference>
<organism evidence="2 3">
    <name type="scientific">Streptomyces pulveraceus</name>
    <dbReference type="NCBI Taxonomy" id="68258"/>
    <lineage>
        <taxon>Bacteria</taxon>
        <taxon>Bacillati</taxon>
        <taxon>Actinomycetota</taxon>
        <taxon>Actinomycetes</taxon>
        <taxon>Kitasatosporales</taxon>
        <taxon>Streptomycetaceae</taxon>
        <taxon>Streptomyces</taxon>
    </lineage>
</organism>
<accession>A0ABW1GHX9</accession>
<gene>
    <name evidence="2" type="ORF">ACFP1B_13560</name>
</gene>
<feature type="region of interest" description="Disordered" evidence="1">
    <location>
        <begin position="93"/>
        <end position="126"/>
    </location>
</feature>
<reference evidence="3" key="1">
    <citation type="journal article" date="2019" name="Int. J. Syst. Evol. Microbiol.">
        <title>The Global Catalogue of Microorganisms (GCM) 10K type strain sequencing project: providing services to taxonomists for standard genome sequencing and annotation.</title>
        <authorList>
            <consortium name="The Broad Institute Genomics Platform"/>
            <consortium name="The Broad Institute Genome Sequencing Center for Infectious Disease"/>
            <person name="Wu L."/>
            <person name="Ma J."/>
        </authorList>
    </citation>
    <scope>NUCLEOTIDE SEQUENCE [LARGE SCALE GENOMIC DNA]</scope>
    <source>
        <strain evidence="3">JCM 4147</strain>
    </source>
</reference>
<proteinExistence type="predicted"/>
<protein>
    <submittedName>
        <fullName evidence="2">Uncharacterized protein</fullName>
    </submittedName>
</protein>
<evidence type="ECO:0000313" key="2">
    <source>
        <dbReference type="EMBL" id="MFC5914450.1"/>
    </source>
</evidence>
<sequence>MTQHEPDVAFGLHPELGVVAAVADDNQYLTEVLEERGFVYHESHELSVLPSDIPHNMAVPMLDAITEELHEAGWAVTVNPAILTLFRSSAAVPVSTSSQRPATAPSGPRPPAPPPTTPLRGTGRTR</sequence>
<evidence type="ECO:0000313" key="3">
    <source>
        <dbReference type="Proteomes" id="UP001596200"/>
    </source>
</evidence>
<keyword evidence="3" id="KW-1185">Reference proteome</keyword>
<dbReference type="RefSeq" id="WP_344514833.1">
    <property type="nucleotide sequence ID" value="NZ_BAAATU010000031.1"/>
</dbReference>
<dbReference type="Proteomes" id="UP001596200">
    <property type="component" value="Unassembled WGS sequence"/>
</dbReference>
<feature type="compositionally biased region" description="Pro residues" evidence="1">
    <location>
        <begin position="107"/>
        <end position="117"/>
    </location>
</feature>
<evidence type="ECO:0000256" key="1">
    <source>
        <dbReference type="SAM" id="MobiDB-lite"/>
    </source>
</evidence>
<comment type="caution">
    <text evidence="2">The sequence shown here is derived from an EMBL/GenBank/DDBJ whole genome shotgun (WGS) entry which is preliminary data.</text>
</comment>
<name>A0ABW1GHX9_9ACTN</name>